<name>A0ABM4BAA9_HYDVU</name>
<dbReference type="GeneID" id="136076287"/>
<dbReference type="RefSeq" id="XP_065645832.1">
    <property type="nucleotide sequence ID" value="XM_065789760.1"/>
</dbReference>
<evidence type="ECO:0000313" key="2">
    <source>
        <dbReference type="RefSeq" id="XP_065645832.1"/>
    </source>
</evidence>
<protein>
    <submittedName>
        <fullName evidence="2">Uncharacterized protein LOC136076287</fullName>
    </submittedName>
</protein>
<dbReference type="Proteomes" id="UP001652625">
    <property type="component" value="Chromosome 02"/>
</dbReference>
<reference evidence="2" key="2">
    <citation type="submission" date="2025-08" db="UniProtKB">
        <authorList>
            <consortium name="RefSeq"/>
        </authorList>
    </citation>
    <scope>IDENTIFICATION</scope>
</reference>
<gene>
    <name evidence="2" type="primary">LOC136076287</name>
</gene>
<dbReference type="PANTHER" id="PTHR33053">
    <property type="entry name" value="PROTEIN, PUTATIVE-RELATED"/>
    <property type="match status" value="1"/>
</dbReference>
<accession>A0ABM4BAA9</accession>
<sequence length="206" mass="23094">MKDIYGHDSEYVYMGFETQVACLMKHAITCSKSKSNDIYSLFNVDGLPLFKSSSQQFWPILCIVSYEELVSRPYLVSFICGRSKPAFAALFLNDLVVGLNKVKQDGIKVDGIQYKVIVKGLVCDAPGHAFIKVTKGHIAYYGCEKCTQTGVRVDHRITFPILNAEKRTDSSFSSKKQRQHHKSNVSSPLLELGISAVSQVPLEYMR</sequence>
<evidence type="ECO:0000313" key="1">
    <source>
        <dbReference type="Proteomes" id="UP001652625"/>
    </source>
</evidence>
<proteinExistence type="predicted"/>
<keyword evidence="1" id="KW-1185">Reference proteome</keyword>
<dbReference type="PANTHER" id="PTHR33053:SF9">
    <property type="entry name" value="AGAP000105-PA"/>
    <property type="match status" value="1"/>
</dbReference>
<reference evidence="1" key="1">
    <citation type="submission" date="2025-05" db="UniProtKB">
        <authorList>
            <consortium name="RefSeq"/>
        </authorList>
    </citation>
    <scope>NUCLEOTIDE SEQUENCE [LARGE SCALE GENOMIC DNA]</scope>
</reference>
<organism evidence="1 2">
    <name type="scientific">Hydra vulgaris</name>
    <name type="common">Hydra</name>
    <name type="synonym">Hydra attenuata</name>
    <dbReference type="NCBI Taxonomy" id="6087"/>
    <lineage>
        <taxon>Eukaryota</taxon>
        <taxon>Metazoa</taxon>
        <taxon>Cnidaria</taxon>
        <taxon>Hydrozoa</taxon>
        <taxon>Hydroidolina</taxon>
        <taxon>Anthoathecata</taxon>
        <taxon>Aplanulata</taxon>
        <taxon>Hydridae</taxon>
        <taxon>Hydra</taxon>
    </lineage>
</organism>